<evidence type="ECO:0000256" key="4">
    <source>
        <dbReference type="ARBA" id="ARBA00022692"/>
    </source>
</evidence>
<organism evidence="15 16">
    <name type="scientific">Wohlfahrtiimonas larvae</name>
    <dbReference type="NCBI Taxonomy" id="1157986"/>
    <lineage>
        <taxon>Bacteria</taxon>
        <taxon>Pseudomonadati</taxon>
        <taxon>Pseudomonadota</taxon>
        <taxon>Gammaproteobacteria</taxon>
        <taxon>Cardiobacteriales</taxon>
        <taxon>Ignatzschineriaceae</taxon>
        <taxon>Wohlfahrtiimonas</taxon>
    </lineage>
</organism>
<dbReference type="InterPro" id="IPR001433">
    <property type="entry name" value="OxRdtase_FAD/NAD-bd"/>
</dbReference>
<keyword evidence="11" id="KW-0411">Iron-sulfur</keyword>
<evidence type="ECO:0000256" key="3">
    <source>
        <dbReference type="ARBA" id="ARBA00022630"/>
    </source>
</evidence>
<comment type="subcellular location">
    <subcellularLocation>
        <location evidence="2">Membrane</location>
        <topology evidence="2">Multi-pass membrane protein</topology>
    </subcellularLocation>
</comment>
<evidence type="ECO:0000256" key="6">
    <source>
        <dbReference type="ARBA" id="ARBA00022723"/>
    </source>
</evidence>
<evidence type="ECO:0000256" key="9">
    <source>
        <dbReference type="ARBA" id="ARBA00023002"/>
    </source>
</evidence>
<dbReference type="PANTHER" id="PTHR47354">
    <property type="entry name" value="NADH OXIDOREDUCTASE HCR"/>
    <property type="match status" value="1"/>
</dbReference>
<evidence type="ECO:0000256" key="11">
    <source>
        <dbReference type="ARBA" id="ARBA00023014"/>
    </source>
</evidence>
<evidence type="ECO:0000313" key="15">
    <source>
        <dbReference type="EMBL" id="GAA5100811.1"/>
    </source>
</evidence>
<dbReference type="InterPro" id="IPR013112">
    <property type="entry name" value="FAD-bd_8"/>
</dbReference>
<keyword evidence="9" id="KW-0560">Oxidoreductase</keyword>
<dbReference type="Gene3D" id="2.40.30.10">
    <property type="entry name" value="Translation factors"/>
    <property type="match status" value="1"/>
</dbReference>
<dbReference type="PANTHER" id="PTHR47354:SF8">
    <property type="entry name" value="1,2-PHENYLACETYL-COA EPOXIDASE, SUBUNIT E"/>
    <property type="match status" value="1"/>
</dbReference>
<dbReference type="PROSITE" id="PS51384">
    <property type="entry name" value="FAD_FR"/>
    <property type="match status" value="1"/>
</dbReference>
<keyword evidence="8 13" id="KW-1133">Transmembrane helix</keyword>
<dbReference type="PRINTS" id="PR00406">
    <property type="entry name" value="CYTB5RDTASE"/>
</dbReference>
<feature type="transmembrane region" description="Helical" evidence="13">
    <location>
        <begin position="79"/>
        <end position="97"/>
    </location>
</feature>
<keyword evidence="5" id="KW-0001">2Fe-2S</keyword>
<dbReference type="Proteomes" id="UP001500631">
    <property type="component" value="Unassembled WGS sequence"/>
</dbReference>
<gene>
    <name evidence="15" type="ORF">GCM10023338_15890</name>
</gene>
<evidence type="ECO:0000256" key="7">
    <source>
        <dbReference type="ARBA" id="ARBA00022827"/>
    </source>
</evidence>
<evidence type="ECO:0000256" key="5">
    <source>
        <dbReference type="ARBA" id="ARBA00022714"/>
    </source>
</evidence>
<dbReference type="Pfam" id="PF08022">
    <property type="entry name" value="FAD_binding_8"/>
    <property type="match status" value="1"/>
</dbReference>
<dbReference type="SUPFAM" id="SSF63380">
    <property type="entry name" value="Riboflavin synthase domain-like"/>
    <property type="match status" value="1"/>
</dbReference>
<evidence type="ECO:0000256" key="12">
    <source>
        <dbReference type="ARBA" id="ARBA00023136"/>
    </source>
</evidence>
<feature type="transmembrane region" description="Helical" evidence="13">
    <location>
        <begin position="167"/>
        <end position="187"/>
    </location>
</feature>
<dbReference type="SUPFAM" id="SSF52343">
    <property type="entry name" value="Ferredoxin reductase-like, C-terminal NADP-linked domain"/>
    <property type="match status" value="1"/>
</dbReference>
<evidence type="ECO:0000256" key="13">
    <source>
        <dbReference type="SAM" id="Phobius"/>
    </source>
</evidence>
<keyword evidence="3" id="KW-0285">Flavoprotein</keyword>
<dbReference type="InterPro" id="IPR039261">
    <property type="entry name" value="FNR_nucleotide-bd"/>
</dbReference>
<dbReference type="InterPro" id="IPR017938">
    <property type="entry name" value="Riboflavin_synthase-like_b-brl"/>
</dbReference>
<feature type="transmembrane region" description="Helical" evidence="13">
    <location>
        <begin position="7"/>
        <end position="27"/>
    </location>
</feature>
<keyword evidence="16" id="KW-1185">Reference proteome</keyword>
<dbReference type="EMBL" id="BAABKE010000005">
    <property type="protein sequence ID" value="GAA5100811.1"/>
    <property type="molecule type" value="Genomic_DNA"/>
</dbReference>
<proteinExistence type="predicted"/>
<evidence type="ECO:0000256" key="10">
    <source>
        <dbReference type="ARBA" id="ARBA00023004"/>
    </source>
</evidence>
<dbReference type="Pfam" id="PF01794">
    <property type="entry name" value="Ferric_reduct"/>
    <property type="match status" value="1"/>
</dbReference>
<dbReference type="InterPro" id="IPR013130">
    <property type="entry name" value="Fe3_Rdtase_TM_dom"/>
</dbReference>
<dbReference type="Gene3D" id="3.40.50.80">
    <property type="entry name" value="Nucleotide-binding domain of ferredoxin-NADP reductase (FNR) module"/>
    <property type="match status" value="1"/>
</dbReference>
<feature type="domain" description="FAD-binding FR-type" evidence="14">
    <location>
        <begin position="217"/>
        <end position="313"/>
    </location>
</feature>
<sequence>MNKSQRVIIGIIGIAMIAWSINLYLYPIKLGAFPIRKELINITGVISFLMMGVIMLLAVRPKWLDRSLGLDKMYHLHKWAGIWAIVFAGLHYVIKIGKPVLQLFFEQGPRMKGARPELTGLQGWLDQYVGFAKDVGEYLVYFLLIILVLTLWNKFSYKIWRYTHKLMAPVFLLLAIHAVVLTPWHYWFQPLGILVGLATIIGSVCAVISMFGLIGKTLTHSGKVLEVKKMGNCIEVTCKLSGEWQHKAGQYAFFKHDKLEGAHPFTIASADEGDNIVRFSIKALGDYTDYLQNNIHVGDRVEVEGPYGLFDYQRSESSQQVWIGGGIGITPFIAWVESMIQNNDRETQVNFYYCACNEQEADYANYLQSLCENLPNVRLHVHCSDVAGYLTADKLMKDLDEKVSDIWFCGPSGFAKKLKSDLKSHYEAVAPNFHQEIFQMR</sequence>
<keyword evidence="12 13" id="KW-0472">Membrane</keyword>
<dbReference type="InterPro" id="IPR050415">
    <property type="entry name" value="MRET"/>
</dbReference>
<name>A0ABP9MRX3_9GAMM</name>
<accession>A0ABP9MRX3</accession>
<dbReference type="CDD" id="cd06198">
    <property type="entry name" value="FNR_like_3"/>
    <property type="match status" value="1"/>
</dbReference>
<dbReference type="RefSeq" id="WP_077925842.1">
    <property type="nucleotide sequence ID" value="NZ_BAABKE010000005.1"/>
</dbReference>
<dbReference type="InterPro" id="IPR017927">
    <property type="entry name" value="FAD-bd_FR_type"/>
</dbReference>
<keyword evidence="7" id="KW-0274">FAD</keyword>
<reference evidence="16" key="1">
    <citation type="journal article" date="2019" name="Int. J. Syst. Evol. Microbiol.">
        <title>The Global Catalogue of Microorganisms (GCM) 10K type strain sequencing project: providing services to taxonomists for standard genome sequencing and annotation.</title>
        <authorList>
            <consortium name="The Broad Institute Genomics Platform"/>
            <consortium name="The Broad Institute Genome Sequencing Center for Infectious Disease"/>
            <person name="Wu L."/>
            <person name="Ma J."/>
        </authorList>
    </citation>
    <scope>NUCLEOTIDE SEQUENCE [LARGE SCALE GENOMIC DNA]</scope>
    <source>
        <strain evidence="16">JCM 18424</strain>
    </source>
</reference>
<evidence type="ECO:0000256" key="8">
    <source>
        <dbReference type="ARBA" id="ARBA00022989"/>
    </source>
</evidence>
<evidence type="ECO:0000259" key="14">
    <source>
        <dbReference type="PROSITE" id="PS51384"/>
    </source>
</evidence>
<feature type="transmembrane region" description="Helical" evidence="13">
    <location>
        <begin position="39"/>
        <end position="59"/>
    </location>
</feature>
<feature type="transmembrane region" description="Helical" evidence="13">
    <location>
        <begin position="193"/>
        <end position="214"/>
    </location>
</feature>
<feature type="transmembrane region" description="Helical" evidence="13">
    <location>
        <begin position="138"/>
        <end position="155"/>
    </location>
</feature>
<keyword evidence="10" id="KW-0408">Iron</keyword>
<evidence type="ECO:0000256" key="2">
    <source>
        <dbReference type="ARBA" id="ARBA00004141"/>
    </source>
</evidence>
<evidence type="ECO:0000313" key="16">
    <source>
        <dbReference type="Proteomes" id="UP001500631"/>
    </source>
</evidence>
<evidence type="ECO:0000256" key="1">
    <source>
        <dbReference type="ARBA" id="ARBA00001974"/>
    </source>
</evidence>
<dbReference type="Pfam" id="PF00175">
    <property type="entry name" value="NAD_binding_1"/>
    <property type="match status" value="1"/>
</dbReference>
<comment type="cofactor">
    <cofactor evidence="1">
        <name>FAD</name>
        <dbReference type="ChEBI" id="CHEBI:57692"/>
    </cofactor>
</comment>
<comment type="caution">
    <text evidence="15">The sequence shown here is derived from an EMBL/GenBank/DDBJ whole genome shotgun (WGS) entry which is preliminary data.</text>
</comment>
<keyword evidence="4 13" id="KW-0812">Transmembrane</keyword>
<protein>
    <submittedName>
        <fullName evidence="15">Ferric reductase-like transmembrane domain-containing protein</fullName>
    </submittedName>
</protein>
<keyword evidence="6" id="KW-0479">Metal-binding</keyword>